<organism evidence="2 3">
    <name type="scientific">Sulfitobacter sediminis</name>
    <dbReference type="NCBI Taxonomy" id="3234186"/>
    <lineage>
        <taxon>Bacteria</taxon>
        <taxon>Pseudomonadati</taxon>
        <taxon>Pseudomonadota</taxon>
        <taxon>Alphaproteobacteria</taxon>
        <taxon>Rhodobacterales</taxon>
        <taxon>Roseobacteraceae</taxon>
        <taxon>Sulfitobacter</taxon>
    </lineage>
</organism>
<dbReference type="EMBL" id="JBFNXX010000045">
    <property type="protein sequence ID" value="MEW9922318.1"/>
    <property type="molecule type" value="Genomic_DNA"/>
</dbReference>
<reference evidence="2 3" key="1">
    <citation type="submission" date="2024-07" db="EMBL/GenBank/DDBJ databases">
        <title>Marimonas sp.nov., isolated from tidal-flat sediment.</title>
        <authorList>
            <person name="Jayan J.N."/>
            <person name="Lee S.S."/>
        </authorList>
    </citation>
    <scope>NUCLEOTIDE SEQUENCE [LARGE SCALE GENOMIC DNA]</scope>
    <source>
        <strain evidence="2 3">MJW-29</strain>
    </source>
</reference>
<dbReference type="PROSITE" id="PS50125">
    <property type="entry name" value="GUANYLATE_CYCLASE_2"/>
    <property type="match status" value="1"/>
</dbReference>
<dbReference type="Proteomes" id="UP001556098">
    <property type="component" value="Unassembled WGS sequence"/>
</dbReference>
<name>A0ABV3RWB0_9RHOB</name>
<proteinExistence type="predicted"/>
<dbReference type="RefSeq" id="WP_367880013.1">
    <property type="nucleotide sequence ID" value="NZ_JBFNXX010000045.1"/>
</dbReference>
<keyword evidence="3" id="KW-1185">Reference proteome</keyword>
<dbReference type="Gene3D" id="3.30.70.1230">
    <property type="entry name" value="Nucleotide cyclase"/>
    <property type="match status" value="1"/>
</dbReference>
<dbReference type="PANTHER" id="PTHR43081:SF1">
    <property type="entry name" value="ADENYLATE CYCLASE, TERMINAL-DIFFERENTIATION SPECIFIC"/>
    <property type="match status" value="1"/>
</dbReference>
<feature type="domain" description="Guanylate cyclase" evidence="1">
    <location>
        <begin position="75"/>
        <end position="182"/>
    </location>
</feature>
<dbReference type="GO" id="GO:0016829">
    <property type="term" value="F:lyase activity"/>
    <property type="evidence" value="ECO:0007669"/>
    <property type="project" value="UniProtKB-KW"/>
</dbReference>
<dbReference type="InterPro" id="IPR050697">
    <property type="entry name" value="Adenylyl/Guanylyl_Cyclase_3/4"/>
</dbReference>
<dbReference type="PANTHER" id="PTHR43081">
    <property type="entry name" value="ADENYLATE CYCLASE, TERMINAL-DIFFERENTIATION SPECIFIC-RELATED"/>
    <property type="match status" value="1"/>
</dbReference>
<accession>A0ABV3RWB0</accession>
<protein>
    <submittedName>
        <fullName evidence="2">Adenylate/guanylate cyclase domain-containing protein</fullName>
        <ecNumber evidence="2">4.6.1.-</ecNumber>
    </submittedName>
</protein>
<dbReference type="Pfam" id="PF00211">
    <property type="entry name" value="Guanylate_cyc"/>
    <property type="match status" value="1"/>
</dbReference>
<comment type="caution">
    <text evidence="2">The sequence shown here is derived from an EMBL/GenBank/DDBJ whole genome shotgun (WGS) entry which is preliminary data.</text>
</comment>
<dbReference type="SUPFAM" id="SSF55073">
    <property type="entry name" value="Nucleotide cyclase"/>
    <property type="match status" value="1"/>
</dbReference>
<evidence type="ECO:0000313" key="3">
    <source>
        <dbReference type="Proteomes" id="UP001556098"/>
    </source>
</evidence>
<evidence type="ECO:0000313" key="2">
    <source>
        <dbReference type="EMBL" id="MEW9922318.1"/>
    </source>
</evidence>
<dbReference type="InterPro" id="IPR029787">
    <property type="entry name" value="Nucleotide_cyclase"/>
</dbReference>
<sequence>MITVFKTEELSTRPPQVANMAVPVAPADGSSNLEDDPRRGGTLAALLSVPKDDPDEVRVPARTAVRNSNKSFLTTILITDVVNSTEMAAELGDAKWREIVNHHDAIAMRTVARFDGTLLKFLGDGFISTFHRPSDAIACAMAFQAEIKQLSLSVRSGIHSGECLRTANDITGIAIAIAARVLKQAPAEAVWVSSTVRELLLGSGLNFVTVGSRKLRGVPNEWVLYEVVD</sequence>
<dbReference type="EC" id="4.6.1.-" evidence="2"/>
<gene>
    <name evidence="2" type="ORF">AB2B41_22190</name>
</gene>
<dbReference type="InterPro" id="IPR001054">
    <property type="entry name" value="A/G_cyclase"/>
</dbReference>
<evidence type="ECO:0000259" key="1">
    <source>
        <dbReference type="PROSITE" id="PS50125"/>
    </source>
</evidence>
<dbReference type="CDD" id="cd07302">
    <property type="entry name" value="CHD"/>
    <property type="match status" value="1"/>
</dbReference>
<keyword evidence="2" id="KW-0456">Lyase</keyword>